<dbReference type="OrthoDB" id="5767078at2"/>
<dbReference type="AlphaFoldDB" id="A0A857JF80"/>
<feature type="chain" id="PRO_5032562302" description="Lipoprotein" evidence="1">
    <location>
        <begin position="22"/>
        <end position="150"/>
    </location>
</feature>
<keyword evidence="1" id="KW-0732">Signal</keyword>
<dbReference type="RefSeq" id="WP_160178514.1">
    <property type="nucleotide sequence ID" value="NZ_CP047656.1"/>
</dbReference>
<name>A0A857JF80_9ALTE</name>
<dbReference type="EMBL" id="CP047656">
    <property type="protein sequence ID" value="QHJ10665.1"/>
    <property type="molecule type" value="Genomic_DNA"/>
</dbReference>
<organism evidence="2 3">
    <name type="scientific">Paraglaciecola mesophila</name>
    <dbReference type="NCBI Taxonomy" id="197222"/>
    <lineage>
        <taxon>Bacteria</taxon>
        <taxon>Pseudomonadati</taxon>
        <taxon>Pseudomonadota</taxon>
        <taxon>Gammaproteobacteria</taxon>
        <taxon>Alteromonadales</taxon>
        <taxon>Alteromonadaceae</taxon>
        <taxon>Paraglaciecola</taxon>
    </lineage>
</organism>
<evidence type="ECO:0000313" key="3">
    <source>
        <dbReference type="Proteomes" id="UP000464524"/>
    </source>
</evidence>
<evidence type="ECO:0000313" key="2">
    <source>
        <dbReference type="EMBL" id="QHJ10665.1"/>
    </source>
</evidence>
<accession>A0A857JF80</accession>
<protein>
    <recommendedName>
        <fullName evidence="4">Lipoprotein</fullName>
    </recommendedName>
</protein>
<dbReference type="PROSITE" id="PS51257">
    <property type="entry name" value="PROKAR_LIPOPROTEIN"/>
    <property type="match status" value="1"/>
</dbReference>
<evidence type="ECO:0008006" key="4">
    <source>
        <dbReference type="Google" id="ProtNLM"/>
    </source>
</evidence>
<sequence length="150" mass="16758">MILHRSLQLFALLLTVFVISACDGPTNTGAGKYGMMDTNIPEYAAVQFFTHIYADDDLTGALEYASPKLARLMKSYRINRNVQRHVLNLTFDKVEIKPSAANAGRNEFAKEASVSLFFEGTLNGEIVKDLRQVKLIRSKSGWKVDEVSVE</sequence>
<reference evidence="2 3" key="1">
    <citation type="submission" date="2019-12" db="EMBL/GenBank/DDBJ databases">
        <title>Genome sequencing and assembly of endphytes of Porphyra tenera.</title>
        <authorList>
            <person name="Park J.M."/>
            <person name="Shin R."/>
            <person name="Jo S.H."/>
        </authorList>
    </citation>
    <scope>NUCLEOTIDE SEQUENCE [LARGE SCALE GENOMIC DNA]</scope>
    <source>
        <strain evidence="2 3">GPM4</strain>
    </source>
</reference>
<dbReference type="Proteomes" id="UP000464524">
    <property type="component" value="Chromosome"/>
</dbReference>
<proteinExistence type="predicted"/>
<feature type="signal peptide" evidence="1">
    <location>
        <begin position="1"/>
        <end position="21"/>
    </location>
</feature>
<evidence type="ECO:0000256" key="1">
    <source>
        <dbReference type="SAM" id="SignalP"/>
    </source>
</evidence>
<gene>
    <name evidence="2" type="ORF">FX988_00885</name>
</gene>
<keyword evidence="3" id="KW-1185">Reference proteome</keyword>
<dbReference type="KEGG" id="pmes:FX988_00885"/>